<organism evidence="1 2">
    <name type="scientific">Henningerozyma blattae (strain ATCC 34711 / CBS 6284 / DSM 70876 / NBRC 10599 / NRRL Y-10934 / UCD 77-7)</name>
    <name type="common">Yeast</name>
    <name type="synonym">Tetrapisispora blattae</name>
    <dbReference type="NCBI Taxonomy" id="1071380"/>
    <lineage>
        <taxon>Eukaryota</taxon>
        <taxon>Fungi</taxon>
        <taxon>Dikarya</taxon>
        <taxon>Ascomycota</taxon>
        <taxon>Saccharomycotina</taxon>
        <taxon>Saccharomycetes</taxon>
        <taxon>Saccharomycetales</taxon>
        <taxon>Saccharomycetaceae</taxon>
        <taxon>Henningerozyma</taxon>
    </lineage>
</organism>
<protein>
    <submittedName>
        <fullName evidence="1">Uncharacterized protein</fullName>
    </submittedName>
</protein>
<keyword evidence="2" id="KW-1185">Reference proteome</keyword>
<reference evidence="1 2" key="1">
    <citation type="journal article" date="2011" name="Proc. Natl. Acad. Sci. U.S.A.">
        <title>Evolutionary erosion of yeast sex chromosomes by mating-type switching accidents.</title>
        <authorList>
            <person name="Gordon J.L."/>
            <person name="Armisen D."/>
            <person name="Proux-Wera E."/>
            <person name="Oheigeartaigh S.S."/>
            <person name="Byrne K.P."/>
            <person name="Wolfe K.H."/>
        </authorList>
    </citation>
    <scope>NUCLEOTIDE SEQUENCE [LARGE SCALE GENOMIC DNA]</scope>
    <source>
        <strain evidence="2">ATCC 34711 / CBS 6284 / DSM 70876 / NBRC 10599 / NRRL Y-10934 / UCD 77-7</strain>
    </source>
</reference>
<dbReference type="GeneID" id="14496354"/>
<dbReference type="Proteomes" id="UP000002866">
    <property type="component" value="Chromosome 5"/>
</dbReference>
<dbReference type="AlphaFoldDB" id="I2H4H9"/>
<name>I2H4H9_HENB6</name>
<evidence type="ECO:0000313" key="1">
    <source>
        <dbReference type="EMBL" id="CCH61281.1"/>
    </source>
</evidence>
<dbReference type="EMBL" id="HE806320">
    <property type="protein sequence ID" value="CCH61281.1"/>
    <property type="molecule type" value="Genomic_DNA"/>
</dbReference>
<gene>
    <name evidence="1" type="primary">TBLA0E02280</name>
    <name evidence="1" type="ORF">TBLA_0E02280</name>
</gene>
<proteinExistence type="predicted"/>
<dbReference type="InParanoid" id="I2H4H9"/>
<evidence type="ECO:0000313" key="2">
    <source>
        <dbReference type="Proteomes" id="UP000002866"/>
    </source>
</evidence>
<sequence length="341" mass="40043">MSELLERSLELQKLLDDEQFSTKVENTNEDISQDRHNGELITTLDTPKNLKIYQSCLSLFIQGNISDCLQMMLDNGLLNNDLMEKNKEITELFIFCLYRLPILKDSEIELFYNFQGMIESSYFNELQNIKMSNIRILQEYFSIYCNVLKLTNAPLKKKILLKKEVENQLDSYLQLQDISIDNLKTLIEFYIFEIEIGLLEENRRPELYLQLEDKYPTILNRPEVLDLKPNITMKLTPFTGSRHSSRSHELNKREQNKDNIGIQELETLKNKDIPFMQQLYTSRQFGRLSFLLEKCFNRFNKVQTVALLISVILALLTVSRRYHLLAKLSSVSKFVVDILAE</sequence>
<accession>I2H4H9</accession>
<dbReference type="KEGG" id="tbl:TBLA_0E02280"/>
<dbReference type="FunCoup" id="I2H4H9">
    <property type="interactions" value="45"/>
</dbReference>
<dbReference type="RefSeq" id="XP_004180800.1">
    <property type="nucleotide sequence ID" value="XM_004180752.1"/>
</dbReference>
<dbReference type="HOGENOM" id="CLU_814264_0_0_1"/>